<keyword evidence="2" id="KW-1185">Reference proteome</keyword>
<proteinExistence type="predicted"/>
<protein>
    <submittedName>
        <fullName evidence="1">Uncharacterized protein</fullName>
    </submittedName>
</protein>
<dbReference type="Proteomes" id="UP000316798">
    <property type="component" value="Chromosome"/>
</dbReference>
<dbReference type="EMBL" id="CP035503">
    <property type="protein sequence ID" value="QDL36265.1"/>
    <property type="molecule type" value="Genomic_DNA"/>
</dbReference>
<sequence length="72" mass="7722">MSASCSAGHTDVGGGHPEHALSDVPLLWFIDRLQHPDVGLPFQRNPRTLVAPTPALVPTALMAAALGRWRSR</sequence>
<gene>
    <name evidence="1" type="ORF">EUB48_02340</name>
</gene>
<dbReference type="AlphaFoldDB" id="A0A515D772"/>
<name>A0A515D772_9BURK</name>
<accession>A0A515D772</accession>
<dbReference type="OrthoDB" id="4378831at2"/>
<organism evidence="1 2">
    <name type="scientific">Rhodoferax sediminis</name>
    <dbReference type="NCBI Taxonomy" id="2509614"/>
    <lineage>
        <taxon>Bacteria</taxon>
        <taxon>Pseudomonadati</taxon>
        <taxon>Pseudomonadota</taxon>
        <taxon>Betaproteobacteria</taxon>
        <taxon>Burkholderiales</taxon>
        <taxon>Comamonadaceae</taxon>
        <taxon>Rhodoferax</taxon>
    </lineage>
</organism>
<reference evidence="1 2" key="1">
    <citation type="submission" date="2019-01" db="EMBL/GenBank/DDBJ databases">
        <title>Genomic insights into a novel species Rhodoferax sp.</title>
        <authorList>
            <person name="Jin L."/>
        </authorList>
    </citation>
    <scope>NUCLEOTIDE SEQUENCE [LARGE SCALE GENOMIC DNA]</scope>
    <source>
        <strain evidence="1 2">CHu59-6-5</strain>
    </source>
</reference>
<dbReference type="RefSeq" id="WP_142817442.1">
    <property type="nucleotide sequence ID" value="NZ_CP035503.1"/>
</dbReference>
<evidence type="ECO:0000313" key="1">
    <source>
        <dbReference type="EMBL" id="QDL36265.1"/>
    </source>
</evidence>
<evidence type="ECO:0000313" key="2">
    <source>
        <dbReference type="Proteomes" id="UP000316798"/>
    </source>
</evidence>
<dbReference type="KEGG" id="rhf:EUB48_02340"/>